<protein>
    <recommendedName>
        <fullName evidence="6 19">Adenosylcobinamide-GDP ribazoletransferase</fullName>
        <ecNumber evidence="5 19">2.7.8.26</ecNumber>
    </recommendedName>
    <alternativeName>
        <fullName evidence="16 19">Cobalamin synthase</fullName>
    </alternativeName>
    <alternativeName>
        <fullName evidence="15 19">Cobalamin-5'-phosphate synthase</fullName>
    </alternativeName>
</protein>
<organism evidence="20">
    <name type="scientific">uncultured Desulfobacterium sp</name>
    <dbReference type="NCBI Taxonomy" id="201089"/>
    <lineage>
        <taxon>Bacteria</taxon>
        <taxon>Pseudomonadati</taxon>
        <taxon>Thermodesulfobacteriota</taxon>
        <taxon>Desulfobacteria</taxon>
        <taxon>Desulfobacterales</taxon>
        <taxon>Desulfobacteriaceae</taxon>
        <taxon>Desulfobacterium</taxon>
        <taxon>environmental samples</taxon>
    </lineage>
</organism>
<feature type="transmembrane region" description="Helical" evidence="19">
    <location>
        <begin position="110"/>
        <end position="132"/>
    </location>
</feature>
<dbReference type="NCBIfam" id="TIGR00317">
    <property type="entry name" value="cobS"/>
    <property type="match status" value="1"/>
</dbReference>
<dbReference type="InterPro" id="IPR003805">
    <property type="entry name" value="CobS"/>
</dbReference>
<evidence type="ECO:0000256" key="13">
    <source>
        <dbReference type="ARBA" id="ARBA00023136"/>
    </source>
</evidence>
<evidence type="ECO:0000256" key="11">
    <source>
        <dbReference type="ARBA" id="ARBA00022842"/>
    </source>
</evidence>
<keyword evidence="10 19" id="KW-0812">Transmembrane</keyword>
<keyword evidence="9 19" id="KW-0808">Transferase</keyword>
<evidence type="ECO:0000313" key="20">
    <source>
        <dbReference type="EMBL" id="CBX28695.1"/>
    </source>
</evidence>
<gene>
    <name evidence="19" type="primary">cobS</name>
    <name evidence="20" type="ORF">N47_G40190</name>
</gene>
<dbReference type="EC" id="2.7.8.26" evidence="5 19"/>
<feature type="transmembrane region" description="Helical" evidence="19">
    <location>
        <begin position="200"/>
        <end position="216"/>
    </location>
</feature>
<comment type="pathway">
    <text evidence="3 19">Cofactor biosynthesis; adenosylcobalamin biosynthesis; adenosylcobalamin from cob(II)yrinate a,c-diamide: step 7/7.</text>
</comment>
<evidence type="ECO:0000256" key="12">
    <source>
        <dbReference type="ARBA" id="ARBA00022989"/>
    </source>
</evidence>
<comment type="cofactor">
    <cofactor evidence="1 19">
        <name>Mg(2+)</name>
        <dbReference type="ChEBI" id="CHEBI:18420"/>
    </cofactor>
</comment>
<feature type="transmembrane region" description="Helical" evidence="19">
    <location>
        <begin position="34"/>
        <end position="52"/>
    </location>
</feature>
<comment type="catalytic activity">
    <reaction evidence="18 19">
        <text>alpha-ribazole 5'-phosphate + adenosylcob(III)inamide-GDP = adenosylcob(III)alamin 5'-phosphate + GMP + H(+)</text>
        <dbReference type="Rhea" id="RHEA:23560"/>
        <dbReference type="ChEBI" id="CHEBI:15378"/>
        <dbReference type="ChEBI" id="CHEBI:57918"/>
        <dbReference type="ChEBI" id="CHEBI:58115"/>
        <dbReference type="ChEBI" id="CHEBI:60487"/>
        <dbReference type="ChEBI" id="CHEBI:60493"/>
        <dbReference type="EC" id="2.7.8.26"/>
    </reaction>
</comment>
<name>E1YDQ1_9BACT</name>
<evidence type="ECO:0000256" key="1">
    <source>
        <dbReference type="ARBA" id="ARBA00001946"/>
    </source>
</evidence>
<sequence length="249" mass="27519">MPQSVNKMLQLKSAIQFLTILPAGKTSEFDANKIIPYFPIVGLILGILISAFDMLAFYLWPVQLISLLDVMLLAILTGALHIDGLGDTADGVLGHRPREKALLIMKDSRMGAMGLVAIIFALAVKWNAIAALNESRNYILILVPIYSRATMIFGIKFLPYGRPDGGTASDFFKEAVKPYYFITLIIPLAFSYFLGAKGVILLYGFLFITSTILYYYKQRMGCITGDMLGAMVEITESFLFLLVAAEGYL</sequence>
<evidence type="ECO:0000256" key="16">
    <source>
        <dbReference type="ARBA" id="ARBA00032853"/>
    </source>
</evidence>
<evidence type="ECO:0000256" key="6">
    <source>
        <dbReference type="ARBA" id="ARBA00015850"/>
    </source>
</evidence>
<keyword evidence="11 19" id="KW-0460">Magnesium</keyword>
<dbReference type="EMBL" id="FR695868">
    <property type="protein sequence ID" value="CBX28695.1"/>
    <property type="molecule type" value="Genomic_DNA"/>
</dbReference>
<dbReference type="UniPathway" id="UPA00148">
    <property type="reaction ID" value="UER00238"/>
</dbReference>
<evidence type="ECO:0000256" key="17">
    <source>
        <dbReference type="ARBA" id="ARBA00048623"/>
    </source>
</evidence>
<dbReference type="GO" id="GO:0009236">
    <property type="term" value="P:cobalamin biosynthetic process"/>
    <property type="evidence" value="ECO:0007669"/>
    <property type="project" value="UniProtKB-UniRule"/>
</dbReference>
<feature type="transmembrane region" description="Helical" evidence="19">
    <location>
        <begin position="58"/>
        <end position="80"/>
    </location>
</feature>
<keyword evidence="7 19" id="KW-1003">Cell membrane</keyword>
<evidence type="ECO:0000256" key="8">
    <source>
        <dbReference type="ARBA" id="ARBA00022573"/>
    </source>
</evidence>
<keyword evidence="8 19" id="KW-0169">Cobalamin biosynthesis</keyword>
<evidence type="ECO:0000256" key="14">
    <source>
        <dbReference type="ARBA" id="ARBA00025228"/>
    </source>
</evidence>
<reference evidence="20" key="1">
    <citation type="journal article" date="2011" name="Environ. Microbiol.">
        <title>Genomic insights into the metabolic potential of the polycyclic aromatic hydrocarbon degrading sulfate-reducing Deltaproteobacterium N47.</title>
        <authorList>
            <person name="Bergmann F."/>
            <person name="Selesi D."/>
            <person name="Weinmaier T."/>
            <person name="Tischler P."/>
            <person name="Rattei T."/>
            <person name="Meckenstock R.U."/>
        </authorList>
    </citation>
    <scope>NUCLEOTIDE SEQUENCE</scope>
</reference>
<evidence type="ECO:0000256" key="9">
    <source>
        <dbReference type="ARBA" id="ARBA00022679"/>
    </source>
</evidence>
<evidence type="ECO:0000256" key="3">
    <source>
        <dbReference type="ARBA" id="ARBA00004663"/>
    </source>
</evidence>
<evidence type="ECO:0000256" key="2">
    <source>
        <dbReference type="ARBA" id="ARBA00004651"/>
    </source>
</evidence>
<evidence type="ECO:0000256" key="10">
    <source>
        <dbReference type="ARBA" id="ARBA00022692"/>
    </source>
</evidence>
<comment type="function">
    <text evidence="14 19">Joins adenosylcobinamide-GDP and alpha-ribazole to generate adenosylcobalamin (Ado-cobalamin). Also synthesizes adenosylcobalamin 5'-phosphate from adenosylcobinamide-GDP and alpha-ribazole 5'-phosphate.</text>
</comment>
<comment type="subcellular location">
    <subcellularLocation>
        <location evidence="2 19">Cell membrane</location>
        <topology evidence="2 19">Multi-pass membrane protein</topology>
    </subcellularLocation>
</comment>
<evidence type="ECO:0000256" key="15">
    <source>
        <dbReference type="ARBA" id="ARBA00032605"/>
    </source>
</evidence>
<dbReference type="GO" id="GO:0008818">
    <property type="term" value="F:cobalamin 5'-phosphate synthase activity"/>
    <property type="evidence" value="ECO:0007669"/>
    <property type="project" value="UniProtKB-UniRule"/>
</dbReference>
<keyword evidence="13 19" id="KW-0472">Membrane</keyword>
<dbReference type="HAMAP" id="MF_00719">
    <property type="entry name" value="CobS"/>
    <property type="match status" value="1"/>
</dbReference>
<proteinExistence type="inferred from homology"/>
<feature type="transmembrane region" description="Helical" evidence="19">
    <location>
        <begin position="138"/>
        <end position="158"/>
    </location>
</feature>
<evidence type="ECO:0000256" key="4">
    <source>
        <dbReference type="ARBA" id="ARBA00010561"/>
    </source>
</evidence>
<dbReference type="PANTHER" id="PTHR34148">
    <property type="entry name" value="ADENOSYLCOBINAMIDE-GDP RIBAZOLETRANSFERASE"/>
    <property type="match status" value="1"/>
</dbReference>
<evidence type="ECO:0000256" key="7">
    <source>
        <dbReference type="ARBA" id="ARBA00022475"/>
    </source>
</evidence>
<evidence type="ECO:0000256" key="19">
    <source>
        <dbReference type="HAMAP-Rule" id="MF_00719"/>
    </source>
</evidence>
<comment type="catalytic activity">
    <reaction evidence="17 19">
        <text>alpha-ribazole + adenosylcob(III)inamide-GDP = adenosylcob(III)alamin + GMP + H(+)</text>
        <dbReference type="Rhea" id="RHEA:16049"/>
        <dbReference type="ChEBI" id="CHEBI:10329"/>
        <dbReference type="ChEBI" id="CHEBI:15378"/>
        <dbReference type="ChEBI" id="CHEBI:18408"/>
        <dbReference type="ChEBI" id="CHEBI:58115"/>
        <dbReference type="ChEBI" id="CHEBI:60487"/>
        <dbReference type="EC" id="2.7.8.26"/>
    </reaction>
</comment>
<accession>E1YDQ1</accession>
<comment type="similarity">
    <text evidence="4 19">Belongs to the CobS family.</text>
</comment>
<dbReference type="AlphaFoldDB" id="E1YDQ1"/>
<dbReference type="Pfam" id="PF02654">
    <property type="entry name" value="CobS"/>
    <property type="match status" value="1"/>
</dbReference>
<evidence type="ECO:0000256" key="5">
    <source>
        <dbReference type="ARBA" id="ARBA00013200"/>
    </source>
</evidence>
<dbReference type="PANTHER" id="PTHR34148:SF1">
    <property type="entry name" value="ADENOSYLCOBINAMIDE-GDP RIBAZOLETRANSFERASE"/>
    <property type="match status" value="1"/>
</dbReference>
<dbReference type="GO" id="GO:0005886">
    <property type="term" value="C:plasma membrane"/>
    <property type="evidence" value="ECO:0007669"/>
    <property type="project" value="UniProtKB-SubCell"/>
</dbReference>
<keyword evidence="12 19" id="KW-1133">Transmembrane helix</keyword>
<dbReference type="GO" id="GO:0051073">
    <property type="term" value="F:adenosylcobinamide-GDP ribazoletransferase activity"/>
    <property type="evidence" value="ECO:0007669"/>
    <property type="project" value="UniProtKB-UniRule"/>
</dbReference>
<evidence type="ECO:0000256" key="18">
    <source>
        <dbReference type="ARBA" id="ARBA00049504"/>
    </source>
</evidence>